<sequence length="150" mass="16837">MRLQLFVVLALFATLVTPPSIVLADQFNLNGPSKLESVGKRNLRVDENDGSESDDIPDKHLADDYGEERNAVYWTFAKLFGGVEKFAGRSTANKFGKNAVEFWFWLAYKTGKTPKDMLANANLITDPAKRAKRRATAGRYRTWVKTTYGA</sequence>
<dbReference type="AlphaFoldDB" id="A0A2P4YC73"/>
<evidence type="ECO:0000256" key="1">
    <source>
        <dbReference type="SAM" id="SignalP"/>
    </source>
</evidence>
<keyword evidence="3" id="KW-1185">Reference proteome</keyword>
<keyword evidence="1" id="KW-0732">Signal</keyword>
<evidence type="ECO:0000313" key="2">
    <source>
        <dbReference type="EMBL" id="POM75416.1"/>
    </source>
</evidence>
<feature type="signal peptide" evidence="1">
    <location>
        <begin position="1"/>
        <end position="24"/>
    </location>
</feature>
<gene>
    <name evidence="2" type="ORF">PHPALM_7486</name>
</gene>
<name>A0A2P4YC73_9STRA</name>
<reference evidence="2 3" key="1">
    <citation type="journal article" date="2017" name="Genome Biol. Evol.">
        <title>Phytophthora megakarya and P. palmivora, closely related causal agents of cacao black pod rot, underwent increases in genome sizes and gene numbers by different mechanisms.</title>
        <authorList>
            <person name="Ali S.S."/>
            <person name="Shao J."/>
            <person name="Lary D.J."/>
            <person name="Kronmiller B."/>
            <person name="Shen D."/>
            <person name="Strem M.D."/>
            <person name="Amoako-Attah I."/>
            <person name="Akrofi A.Y."/>
            <person name="Begoude B.A."/>
            <person name="Ten Hoopen G.M."/>
            <person name="Coulibaly K."/>
            <person name="Kebe B.I."/>
            <person name="Melnick R.L."/>
            <person name="Guiltinan M.J."/>
            <person name="Tyler B.M."/>
            <person name="Meinhardt L.W."/>
            <person name="Bailey B.A."/>
        </authorList>
    </citation>
    <scope>NUCLEOTIDE SEQUENCE [LARGE SCALE GENOMIC DNA]</scope>
    <source>
        <strain evidence="3">sbr112.9</strain>
    </source>
</reference>
<feature type="chain" id="PRO_5015135161" evidence="1">
    <location>
        <begin position="25"/>
        <end position="150"/>
    </location>
</feature>
<proteinExistence type="predicted"/>
<protein>
    <submittedName>
        <fullName evidence="2">RxLR effector</fullName>
    </submittedName>
</protein>
<dbReference type="EMBL" id="NCKW01003840">
    <property type="protein sequence ID" value="POM75416.1"/>
    <property type="molecule type" value="Genomic_DNA"/>
</dbReference>
<evidence type="ECO:0000313" key="3">
    <source>
        <dbReference type="Proteomes" id="UP000237271"/>
    </source>
</evidence>
<organism evidence="2 3">
    <name type="scientific">Phytophthora palmivora</name>
    <dbReference type="NCBI Taxonomy" id="4796"/>
    <lineage>
        <taxon>Eukaryota</taxon>
        <taxon>Sar</taxon>
        <taxon>Stramenopiles</taxon>
        <taxon>Oomycota</taxon>
        <taxon>Peronosporomycetes</taxon>
        <taxon>Peronosporales</taxon>
        <taxon>Peronosporaceae</taxon>
        <taxon>Phytophthora</taxon>
    </lineage>
</organism>
<accession>A0A2P4YC73</accession>
<comment type="caution">
    <text evidence="2">The sequence shown here is derived from an EMBL/GenBank/DDBJ whole genome shotgun (WGS) entry which is preliminary data.</text>
</comment>
<dbReference type="Proteomes" id="UP000237271">
    <property type="component" value="Unassembled WGS sequence"/>
</dbReference>